<dbReference type="EMBL" id="FNFU01000005">
    <property type="protein sequence ID" value="SDK36897.1"/>
    <property type="molecule type" value="Genomic_DNA"/>
</dbReference>
<evidence type="ECO:0000313" key="1">
    <source>
        <dbReference type="EMBL" id="SDK36897.1"/>
    </source>
</evidence>
<proteinExistence type="predicted"/>
<dbReference type="Pfam" id="PF07751">
    <property type="entry name" value="Abi_2"/>
    <property type="match status" value="1"/>
</dbReference>
<reference evidence="1 2" key="1">
    <citation type="submission" date="2016-10" db="EMBL/GenBank/DDBJ databases">
        <authorList>
            <person name="de Groot N.N."/>
        </authorList>
    </citation>
    <scope>NUCLEOTIDE SEQUENCE [LARGE SCALE GENOMIC DNA]</scope>
    <source>
        <strain evidence="1 2">CGMCC 1.5382</strain>
    </source>
</reference>
<dbReference type="AlphaFoldDB" id="A0A1G9BBN8"/>
<protein>
    <submittedName>
        <fullName evidence="1">Abortive infection bacteriophage resistance protein</fullName>
    </submittedName>
</protein>
<name>A0A1G9BBN8_9MICO</name>
<sequence length="462" mass="52735">MSVSDNEAGIRKLQAIGYYRLSGYWYPFRLMPEAHEGPRPSAFAPGTTLDDVLEIYHFDERLRVEMLQAIARIEVSLRFWVGHRLGKRGPFAHTEASELDPIWREEKSRNCTNPNCSESCSWRTSDHDGWVAKQLRVESISNEAFVAHIYSNYGQPLPVWAATETMTFETLNRLFGGMVPQDREQISVEFDLFRDDGNGDSASFSNWIEHLRQTRNYCAHHARLWNRNHTAPLAVPDSVEELKHLLASEPKPTEALPVSRAASRLYGTLTLIAYLSARIDFSNELRDRLLKLVLEFAAGRPERLRMMGFPQGWENQQIWAEEYARDSDRGHQARLLRNVELLYTGDASARLFDKPTGGERRSQLNFYRKNGAALSVPGTAAHRYPSFQFNEETGDLHEIVVLANRRLLTGGDATEENRWIALSWWISPIQIQDETTSPHGALQAGILTRQILDTLLTPRADE</sequence>
<keyword evidence="2" id="KW-1185">Reference proteome</keyword>
<organism evidence="1 2">
    <name type="scientific">Cryobacterium psychrotolerans</name>
    <dbReference type="NCBI Taxonomy" id="386301"/>
    <lineage>
        <taxon>Bacteria</taxon>
        <taxon>Bacillati</taxon>
        <taxon>Actinomycetota</taxon>
        <taxon>Actinomycetes</taxon>
        <taxon>Micrococcales</taxon>
        <taxon>Microbacteriaceae</taxon>
        <taxon>Cryobacterium</taxon>
    </lineage>
</organism>
<evidence type="ECO:0000313" key="2">
    <source>
        <dbReference type="Proteomes" id="UP000198701"/>
    </source>
</evidence>
<dbReference type="InterPro" id="IPR011664">
    <property type="entry name" value="Abi_system_AbiD/AbiF-like"/>
</dbReference>
<dbReference type="Proteomes" id="UP000198701">
    <property type="component" value="Unassembled WGS sequence"/>
</dbReference>
<gene>
    <name evidence="1" type="ORF">SAMN05216282_105126</name>
</gene>
<accession>A0A1G9BBN8</accession>